<dbReference type="Pfam" id="PF13715">
    <property type="entry name" value="CarbopepD_reg_2"/>
    <property type="match status" value="1"/>
</dbReference>
<dbReference type="GO" id="GO:0044718">
    <property type="term" value="P:siderophore transmembrane transport"/>
    <property type="evidence" value="ECO:0007669"/>
    <property type="project" value="TreeGrafter"/>
</dbReference>
<dbReference type="Proteomes" id="UP000284379">
    <property type="component" value="Unassembled WGS sequence"/>
</dbReference>
<keyword evidence="2" id="KW-0812">Transmembrane</keyword>
<evidence type="ECO:0000256" key="1">
    <source>
        <dbReference type="ARBA" id="ARBA00022729"/>
    </source>
</evidence>
<evidence type="ECO:0000259" key="4">
    <source>
        <dbReference type="Pfam" id="PF00593"/>
    </source>
</evidence>
<dbReference type="AlphaFoldDB" id="A0A413VUC4"/>
<dbReference type="Gene3D" id="2.170.130.10">
    <property type="entry name" value="TonB-dependent receptor, plug domain"/>
    <property type="match status" value="1"/>
</dbReference>
<organism evidence="6 7">
    <name type="scientific">Bacteroides nordii</name>
    <dbReference type="NCBI Taxonomy" id="291645"/>
    <lineage>
        <taxon>Bacteria</taxon>
        <taxon>Pseudomonadati</taxon>
        <taxon>Bacteroidota</taxon>
        <taxon>Bacteroidia</taxon>
        <taxon>Bacteroidales</taxon>
        <taxon>Bacteroidaceae</taxon>
        <taxon>Bacteroides</taxon>
    </lineage>
</organism>
<dbReference type="Pfam" id="PF07715">
    <property type="entry name" value="Plug"/>
    <property type="match status" value="1"/>
</dbReference>
<dbReference type="InterPro" id="IPR012910">
    <property type="entry name" value="Plug_dom"/>
</dbReference>
<reference evidence="6 7" key="1">
    <citation type="submission" date="2018-08" db="EMBL/GenBank/DDBJ databases">
        <title>A genome reference for cultivated species of the human gut microbiota.</title>
        <authorList>
            <person name="Zou Y."/>
            <person name="Xue W."/>
            <person name="Luo G."/>
        </authorList>
    </citation>
    <scope>NUCLEOTIDE SEQUENCE [LARGE SCALE GENOMIC DNA]</scope>
    <source>
        <strain evidence="6 7">AM40-30BH</strain>
    </source>
</reference>
<dbReference type="NCBIfam" id="TIGR04056">
    <property type="entry name" value="OMP_RagA_SusC"/>
    <property type="match status" value="1"/>
</dbReference>
<keyword evidence="2" id="KW-0998">Cell outer membrane</keyword>
<dbReference type="GO" id="GO:0015344">
    <property type="term" value="F:siderophore uptake transmembrane transporter activity"/>
    <property type="evidence" value="ECO:0007669"/>
    <property type="project" value="TreeGrafter"/>
</dbReference>
<dbReference type="PANTHER" id="PTHR30069">
    <property type="entry name" value="TONB-DEPENDENT OUTER MEMBRANE RECEPTOR"/>
    <property type="match status" value="1"/>
</dbReference>
<dbReference type="InterPro" id="IPR039426">
    <property type="entry name" value="TonB-dep_rcpt-like"/>
</dbReference>
<gene>
    <name evidence="6" type="ORF">DW888_06255</name>
</gene>
<dbReference type="Gene3D" id="2.60.40.1120">
    <property type="entry name" value="Carboxypeptidase-like, regulatory domain"/>
    <property type="match status" value="1"/>
</dbReference>
<dbReference type="InterPro" id="IPR037066">
    <property type="entry name" value="Plug_dom_sf"/>
</dbReference>
<proteinExistence type="inferred from homology"/>
<dbReference type="SUPFAM" id="SSF56935">
    <property type="entry name" value="Porins"/>
    <property type="match status" value="1"/>
</dbReference>
<dbReference type="PANTHER" id="PTHR30069:SF29">
    <property type="entry name" value="HEMOGLOBIN AND HEMOGLOBIN-HAPTOGLOBIN-BINDING PROTEIN 1-RELATED"/>
    <property type="match status" value="1"/>
</dbReference>
<dbReference type="InterPro" id="IPR023997">
    <property type="entry name" value="TonB-dep_OMP_SusC/RagA_CS"/>
</dbReference>
<evidence type="ECO:0000313" key="6">
    <source>
        <dbReference type="EMBL" id="RHB37143.1"/>
    </source>
</evidence>
<protein>
    <submittedName>
        <fullName evidence="6">TonB-dependent receptor</fullName>
    </submittedName>
</protein>
<dbReference type="PROSITE" id="PS52016">
    <property type="entry name" value="TONB_DEPENDENT_REC_3"/>
    <property type="match status" value="1"/>
</dbReference>
<feature type="domain" description="TonB-dependent receptor-like beta-barrel" evidence="4">
    <location>
        <begin position="416"/>
        <end position="830"/>
    </location>
</feature>
<dbReference type="GO" id="GO:0009279">
    <property type="term" value="C:cell outer membrane"/>
    <property type="evidence" value="ECO:0007669"/>
    <property type="project" value="UniProtKB-SubCell"/>
</dbReference>
<keyword evidence="2 3" id="KW-0472">Membrane</keyword>
<dbReference type="InterPro" id="IPR018247">
    <property type="entry name" value="EF_Hand_1_Ca_BS"/>
</dbReference>
<dbReference type="EMBL" id="QSGO01000003">
    <property type="protein sequence ID" value="RHB37143.1"/>
    <property type="molecule type" value="Genomic_DNA"/>
</dbReference>
<keyword evidence="1" id="KW-0732">Signal</keyword>
<evidence type="ECO:0000259" key="5">
    <source>
        <dbReference type="Pfam" id="PF07715"/>
    </source>
</evidence>
<sequence>MYYLKSNYYIRGILFLRLLFIFCFLCGVTLVQAQNAVTVKGTVTSPEGELLIGVSVTVKGDKNIGTVTDMDGHFLLRVPSAKTTLRFSYIGYRDCDVVVGDNKELLVEMTEDIHSLDELVVVGYGTQKKATLTGAVSSVNNSQIITSTNSNLQQNIAGKMAGVKVITNSSEPGAFKSHIDIRGMGEPLVVIDGVVSDMATFNRLSANEIESVSALKDASAAVYGMRAGNGVLLITTKNGKTTGKAKIEYSGTYGWSHQTDLPEMMNAFEWASMINEVGLARYANPKGTYTPEQLEVFRNTPDFDLYSQYIKDFVPQTNHTIGVSGSVGKNQEVNYFINGSYFNEEGMFKSGSMDYERFNFRTNLTAKLGYGLTANVNIGYIKDEKNAPFQDAWNQIKWMWFTPPVNRETNEPLTSIYANGNPDYPAYMGAELNPVINSDSENGGGYKKNKSDRTSIQTSLNWDIPFLKGLSAKFMYNYSRYNALYKGWNPAYTLYTYKDEQYIPKTYMSPSTLVQDVHWATTNGLQLSVNYKRQFGQHTIDVLGLFEQSQNRTEYQGAQRYYTFDLDELAAGNNDKTQVIGASFPDIIRRQGYVGRLNYNFAERYLLELAFRYDGSSMYTGSGQFGLFPGGSVGWRLSEESFFKSIKALSFIDNLKLRASYGVTADDGVAAYQWVSGYTYPSGYYYFGNDKMNAISDRGATNPKLTWIENKLMNFGLDWDMWNGLFGGTVETFVRNRTGIPARRNASIPGVTGMDLPQENLNSTRTSGWEITLTHSNKIGSVKYDFTGNFMYSNTKNIYTERAPSSSSYRNWRENVNNRNSGLWWAMEWGGVITPGMDISTLPNEEGTFQNSILTPGDFYHTDLNGDGYVDGEDIYPFFHKGYPKIQYGFTINLEWNNFDINLHFMGAGKKNVVYSEFLKTPYAFDGSAGALKFHTDRWRQDESGNWIAGTYPRYRDNSYSFNYRDDTWRIMDASYLRLKSVEIGYTIPQRLTRKAGVSHARIFANGFNLLTFSKLKNMDPEYPGWDVDNPETGSDTNWGYVYPTSQNFNIGLNLTF</sequence>
<feature type="domain" description="TonB-dependent receptor plug" evidence="5">
    <location>
        <begin position="129"/>
        <end position="231"/>
    </location>
</feature>
<comment type="subcellular location">
    <subcellularLocation>
        <location evidence="2">Cell outer membrane</location>
        <topology evidence="2">Multi-pass membrane protein</topology>
    </subcellularLocation>
</comment>
<dbReference type="SUPFAM" id="SSF49464">
    <property type="entry name" value="Carboxypeptidase regulatory domain-like"/>
    <property type="match status" value="1"/>
</dbReference>
<name>A0A413VUC4_9BACE</name>
<evidence type="ECO:0000256" key="3">
    <source>
        <dbReference type="RuleBase" id="RU003357"/>
    </source>
</evidence>
<dbReference type="GeneID" id="69504670"/>
<comment type="caution">
    <text evidence="6">The sequence shown here is derived from an EMBL/GenBank/DDBJ whole genome shotgun (WGS) entry which is preliminary data.</text>
</comment>
<keyword evidence="3" id="KW-0798">TonB box</keyword>
<dbReference type="InterPro" id="IPR023996">
    <property type="entry name" value="TonB-dep_OMP_SusC/RagA"/>
</dbReference>
<keyword evidence="2" id="KW-1134">Transmembrane beta strand</keyword>
<dbReference type="InterPro" id="IPR008969">
    <property type="entry name" value="CarboxyPept-like_regulatory"/>
</dbReference>
<comment type="similarity">
    <text evidence="2 3">Belongs to the TonB-dependent receptor family.</text>
</comment>
<keyword evidence="2" id="KW-0813">Transport</keyword>
<accession>A0A413VUC4</accession>
<evidence type="ECO:0000256" key="2">
    <source>
        <dbReference type="PROSITE-ProRule" id="PRU01360"/>
    </source>
</evidence>
<dbReference type="Pfam" id="PF00593">
    <property type="entry name" value="TonB_dep_Rec_b-barrel"/>
    <property type="match status" value="1"/>
</dbReference>
<dbReference type="PROSITE" id="PS00018">
    <property type="entry name" value="EF_HAND_1"/>
    <property type="match status" value="1"/>
</dbReference>
<evidence type="ECO:0000313" key="7">
    <source>
        <dbReference type="Proteomes" id="UP000284379"/>
    </source>
</evidence>
<dbReference type="NCBIfam" id="TIGR04057">
    <property type="entry name" value="SusC_RagA_signa"/>
    <property type="match status" value="1"/>
</dbReference>
<keyword evidence="6" id="KW-0675">Receptor</keyword>
<dbReference type="InterPro" id="IPR000531">
    <property type="entry name" value="Beta-barrel_TonB"/>
</dbReference>
<dbReference type="RefSeq" id="WP_002558832.1">
    <property type="nucleotide sequence ID" value="NZ_CABJFV010000003.1"/>
</dbReference>